<accession>A0A9Q1J6L0</accession>
<protein>
    <submittedName>
        <fullName evidence="1">Uncharacterized protein</fullName>
    </submittedName>
</protein>
<name>A0A9Q1J6L0_SYNKA</name>
<gene>
    <name evidence="1" type="ORF">SKAU_G00092540</name>
</gene>
<dbReference type="AlphaFoldDB" id="A0A9Q1J6L0"/>
<dbReference type="EMBL" id="JAINUF010000003">
    <property type="protein sequence ID" value="KAJ8369226.1"/>
    <property type="molecule type" value="Genomic_DNA"/>
</dbReference>
<reference evidence="1" key="1">
    <citation type="journal article" date="2023" name="Science">
        <title>Genome structures resolve the early diversification of teleost fishes.</title>
        <authorList>
            <person name="Parey E."/>
            <person name="Louis A."/>
            <person name="Montfort J."/>
            <person name="Bouchez O."/>
            <person name="Roques C."/>
            <person name="Iampietro C."/>
            <person name="Lluch J."/>
            <person name="Castinel A."/>
            <person name="Donnadieu C."/>
            <person name="Desvignes T."/>
            <person name="Floi Bucao C."/>
            <person name="Jouanno E."/>
            <person name="Wen M."/>
            <person name="Mejri S."/>
            <person name="Dirks R."/>
            <person name="Jansen H."/>
            <person name="Henkel C."/>
            <person name="Chen W.J."/>
            <person name="Zahm M."/>
            <person name="Cabau C."/>
            <person name="Klopp C."/>
            <person name="Thompson A.W."/>
            <person name="Robinson-Rechavi M."/>
            <person name="Braasch I."/>
            <person name="Lecointre G."/>
            <person name="Bobe J."/>
            <person name="Postlethwait J.H."/>
            <person name="Berthelot C."/>
            <person name="Roest Crollius H."/>
            <person name="Guiguen Y."/>
        </authorList>
    </citation>
    <scope>NUCLEOTIDE SEQUENCE</scope>
    <source>
        <strain evidence="1">WJC10195</strain>
    </source>
</reference>
<keyword evidence="2" id="KW-1185">Reference proteome</keyword>
<proteinExistence type="predicted"/>
<evidence type="ECO:0000313" key="2">
    <source>
        <dbReference type="Proteomes" id="UP001152622"/>
    </source>
</evidence>
<dbReference type="Proteomes" id="UP001152622">
    <property type="component" value="Chromosome 3"/>
</dbReference>
<sequence length="78" mass="8465">MEHNGSTAEPEVDQVHHVQETVEDLTGAFPVASQLCVPQEAGDVDPPKAQVEVREGLWEGHRDVIHVDDRGQSGNAGR</sequence>
<evidence type="ECO:0000313" key="1">
    <source>
        <dbReference type="EMBL" id="KAJ8369226.1"/>
    </source>
</evidence>
<comment type="caution">
    <text evidence="1">The sequence shown here is derived from an EMBL/GenBank/DDBJ whole genome shotgun (WGS) entry which is preliminary data.</text>
</comment>
<organism evidence="1 2">
    <name type="scientific">Synaphobranchus kaupii</name>
    <name type="common">Kaup's arrowtooth eel</name>
    <dbReference type="NCBI Taxonomy" id="118154"/>
    <lineage>
        <taxon>Eukaryota</taxon>
        <taxon>Metazoa</taxon>
        <taxon>Chordata</taxon>
        <taxon>Craniata</taxon>
        <taxon>Vertebrata</taxon>
        <taxon>Euteleostomi</taxon>
        <taxon>Actinopterygii</taxon>
        <taxon>Neopterygii</taxon>
        <taxon>Teleostei</taxon>
        <taxon>Anguilliformes</taxon>
        <taxon>Synaphobranchidae</taxon>
        <taxon>Synaphobranchus</taxon>
    </lineage>
</organism>